<evidence type="ECO:0000313" key="11">
    <source>
        <dbReference type="Proteomes" id="UP000662931"/>
    </source>
</evidence>
<feature type="compositionally biased region" description="Basic and acidic residues" evidence="9">
    <location>
        <begin position="90"/>
        <end position="106"/>
    </location>
</feature>
<evidence type="ECO:0000256" key="5">
    <source>
        <dbReference type="ARBA" id="ARBA00022763"/>
    </source>
</evidence>
<proteinExistence type="inferred from homology"/>
<organism evidence="10 11">
    <name type="scientific">Eeniella nana</name>
    <name type="common">Yeast</name>
    <name type="synonym">Brettanomyces nanus</name>
    <dbReference type="NCBI Taxonomy" id="13502"/>
    <lineage>
        <taxon>Eukaryota</taxon>
        <taxon>Fungi</taxon>
        <taxon>Dikarya</taxon>
        <taxon>Ascomycota</taxon>
        <taxon>Saccharomycotina</taxon>
        <taxon>Pichiomycetes</taxon>
        <taxon>Pichiales</taxon>
        <taxon>Pichiaceae</taxon>
        <taxon>Brettanomyces</taxon>
    </lineage>
</organism>
<dbReference type="PANTHER" id="PTHR14773:SF0">
    <property type="entry name" value="WD REPEAT-CONTAINING PROTEIN 76"/>
    <property type="match status" value="1"/>
</dbReference>
<evidence type="ECO:0000256" key="8">
    <source>
        <dbReference type="RuleBase" id="RU365004"/>
    </source>
</evidence>
<keyword evidence="11" id="KW-1185">Reference proteome</keyword>
<dbReference type="OrthoDB" id="9890280at2759"/>
<dbReference type="PROSITE" id="PS50294">
    <property type="entry name" value="WD_REPEATS_REGION"/>
    <property type="match status" value="1"/>
</dbReference>
<feature type="repeat" description="WD" evidence="7">
    <location>
        <begin position="328"/>
        <end position="363"/>
    </location>
</feature>
<feature type="region of interest" description="Disordered" evidence="9">
    <location>
        <begin position="40"/>
        <end position="106"/>
    </location>
</feature>
<dbReference type="InterPro" id="IPR050853">
    <property type="entry name" value="WD_repeat_DNA-damage-binding"/>
</dbReference>
<dbReference type="InterPro" id="IPR019775">
    <property type="entry name" value="WD40_repeat_CS"/>
</dbReference>
<dbReference type="EMBL" id="CP064815">
    <property type="protein sequence ID" value="QPG75943.1"/>
    <property type="molecule type" value="Genomic_DNA"/>
</dbReference>
<reference evidence="10" key="1">
    <citation type="submission" date="2020-10" db="EMBL/GenBank/DDBJ databases">
        <authorList>
            <person name="Roach M.J.R."/>
        </authorList>
    </citation>
    <scope>NUCLEOTIDE SEQUENCE</scope>
    <source>
        <strain evidence="10">CBS 1945</strain>
    </source>
</reference>
<dbReference type="GO" id="GO:0006974">
    <property type="term" value="P:DNA damage response"/>
    <property type="evidence" value="ECO:0007669"/>
    <property type="project" value="UniProtKB-KW"/>
</dbReference>
<sequence>MVTDFEKQRLQNISRNKELFKKLNLGGLSSEFHRGIKTVKEEALDQGKKKRTKTGKAKGKKRTELTQEKPLRRSRRLAGMQLEPDGQNKLQDELERQKKEKEEQDRLKSIRLSGNVMLSDILDSKGDAGDSAAKTLERLSRLGKSFSMGDFYEAVKDSQTSDKKTSQLRDELESLQLYEKYLPNDIRLTNQRMTSIIFHPSVSRKIVIGGDTMGLMGIWTVDDDTDEDLAITQFKFHGKNIPKFVVRIEQPEEVVSCSYDGSVRVLDLSKAVSRSILEFDDAWGDASGISDMNFIDQNVCFFTTLGGEFGTFDVRMKKVQNRNDSEVLRLHDKKIGSFCVNPTFSNQIATASLDRSLRIWDLRKIEKSTWSEFEDAQSPHCIGSYHSRLSVSTADWNNTNDIVCNSYDNTIRLFQLGEQHTEDPKYVIEPRVEESAEGMQDIPINLTPTNTLKHNCQTGRWVSILKARWQSRPKDNIQKFVIGNMNRYFDVFDRNGTQLAHLGHEYMTSVPAVACFHPTQNWIVGGNASGKTFLFS</sequence>
<evidence type="ECO:0000256" key="1">
    <source>
        <dbReference type="ARBA" id="ARBA00005434"/>
    </source>
</evidence>
<evidence type="ECO:0000256" key="7">
    <source>
        <dbReference type="PROSITE-ProRule" id="PRU00221"/>
    </source>
</evidence>
<evidence type="ECO:0000256" key="2">
    <source>
        <dbReference type="ARBA" id="ARBA00021132"/>
    </source>
</evidence>
<evidence type="ECO:0000256" key="6">
    <source>
        <dbReference type="ARBA" id="ARBA00023125"/>
    </source>
</evidence>
<keyword evidence="3 7" id="KW-0853">WD repeat</keyword>
<protein>
    <recommendedName>
        <fullName evidence="2 8">DNA damage-binding protein CMR1</fullName>
    </recommendedName>
</protein>
<dbReference type="SUPFAM" id="SSF50978">
    <property type="entry name" value="WD40 repeat-like"/>
    <property type="match status" value="1"/>
</dbReference>
<accession>A0A875S4U7</accession>
<dbReference type="InterPro" id="IPR036322">
    <property type="entry name" value="WD40_repeat_dom_sf"/>
</dbReference>
<dbReference type="GeneID" id="62196729"/>
<dbReference type="PANTHER" id="PTHR14773">
    <property type="entry name" value="WD REPEAT-CONTAINING PROTEIN 76"/>
    <property type="match status" value="1"/>
</dbReference>
<dbReference type="Gene3D" id="2.130.10.10">
    <property type="entry name" value="YVTN repeat-like/Quinoprotein amine dehydrogenase"/>
    <property type="match status" value="1"/>
</dbReference>
<dbReference type="KEGG" id="bnn:FOA43_003329"/>
<name>A0A875S4U7_EENNA</name>
<dbReference type="PROSITE" id="PS00678">
    <property type="entry name" value="WD_REPEATS_1"/>
    <property type="match status" value="1"/>
</dbReference>
<feature type="compositionally biased region" description="Basic and acidic residues" evidence="9">
    <location>
        <begin position="62"/>
        <end position="71"/>
    </location>
</feature>
<dbReference type="SMART" id="SM00320">
    <property type="entry name" value="WD40"/>
    <property type="match status" value="4"/>
</dbReference>
<evidence type="ECO:0000256" key="3">
    <source>
        <dbReference type="ARBA" id="ARBA00022574"/>
    </source>
</evidence>
<keyword evidence="4" id="KW-0677">Repeat</keyword>
<gene>
    <name evidence="10" type="ORF">FOA43_003329</name>
</gene>
<keyword evidence="5 8" id="KW-0227">DNA damage</keyword>
<comment type="similarity">
    <text evidence="1 8">Belongs to the WD repeat DDB2/WDR76 family.</text>
</comment>
<dbReference type="GO" id="GO:2000001">
    <property type="term" value="P:regulation of DNA damage checkpoint"/>
    <property type="evidence" value="ECO:0007669"/>
    <property type="project" value="TreeGrafter"/>
</dbReference>
<feature type="compositionally biased region" description="Basic residues" evidence="9">
    <location>
        <begin position="48"/>
        <end position="61"/>
    </location>
</feature>
<comment type="function">
    <text evidence="8">DNA-binding protein that binds to both single- and double-stranded DNA. Binds preferentially to UV-damaged DNA. May be involved in DNA-metabolic processes.</text>
</comment>
<dbReference type="AlphaFoldDB" id="A0A875S4U7"/>
<dbReference type="Proteomes" id="UP000662931">
    <property type="component" value="Chromosome 4"/>
</dbReference>
<evidence type="ECO:0000256" key="9">
    <source>
        <dbReference type="SAM" id="MobiDB-lite"/>
    </source>
</evidence>
<dbReference type="InterPro" id="IPR015943">
    <property type="entry name" value="WD40/YVTN_repeat-like_dom_sf"/>
</dbReference>
<dbReference type="RefSeq" id="XP_038779508.1">
    <property type="nucleotide sequence ID" value="XM_038923580.1"/>
</dbReference>
<dbReference type="Pfam" id="PF00400">
    <property type="entry name" value="WD40"/>
    <property type="match status" value="1"/>
</dbReference>
<dbReference type="InterPro" id="IPR001680">
    <property type="entry name" value="WD40_rpt"/>
</dbReference>
<dbReference type="PROSITE" id="PS50082">
    <property type="entry name" value="WD_REPEATS_2"/>
    <property type="match status" value="1"/>
</dbReference>
<evidence type="ECO:0000313" key="10">
    <source>
        <dbReference type="EMBL" id="QPG75943.1"/>
    </source>
</evidence>
<dbReference type="GO" id="GO:0005634">
    <property type="term" value="C:nucleus"/>
    <property type="evidence" value="ECO:0007669"/>
    <property type="project" value="TreeGrafter"/>
</dbReference>
<keyword evidence="6 8" id="KW-0238">DNA-binding</keyword>
<evidence type="ECO:0000256" key="4">
    <source>
        <dbReference type="ARBA" id="ARBA00022737"/>
    </source>
</evidence>
<dbReference type="GO" id="GO:0003677">
    <property type="term" value="F:DNA binding"/>
    <property type="evidence" value="ECO:0007669"/>
    <property type="project" value="UniProtKB-UniRule"/>
</dbReference>